<protein>
    <submittedName>
        <fullName evidence="2">Uncharacterized protein</fullName>
    </submittedName>
</protein>
<dbReference type="EMBL" id="JADFTT010000790">
    <property type="protein sequence ID" value="KAG5758614.1"/>
    <property type="molecule type" value="Genomic_DNA"/>
</dbReference>
<keyword evidence="3" id="KW-1185">Reference proteome</keyword>
<proteinExistence type="predicted"/>
<evidence type="ECO:0000313" key="2">
    <source>
        <dbReference type="EMBL" id="KAG5758614.1"/>
    </source>
</evidence>
<dbReference type="AlphaFoldDB" id="A0A9P7KZQ7"/>
<evidence type="ECO:0000313" key="3">
    <source>
        <dbReference type="Proteomes" id="UP000750502"/>
    </source>
</evidence>
<evidence type="ECO:0000256" key="1">
    <source>
        <dbReference type="SAM" id="MobiDB-lite"/>
    </source>
</evidence>
<comment type="caution">
    <text evidence="2">The sequence shown here is derived from an EMBL/GenBank/DDBJ whole genome shotgun (WGS) entry which is preliminary data.</text>
</comment>
<sequence>MPSSPATNEDSTSYFKFDTRLDYYMQLAESSSFPDDDTLEAHDSPCGPLPGDDSFQDSDMVDSGHASISDPQLVAHEGDHIGRARQQALSLPTTDYARLPAPVQPHSSLWTPTSAPLGVHGGRRSYFGPTSYVHLAISPSSLWNPARKPSYLSELYDTRLLVPVEQRAIEDNLVNCFFTWDNFFLDSFDRNIYERDKRRFEAGHDPLFYSPALGYAIAMLAKPGKRT</sequence>
<name>A0A9P7KZQ7_9HYPO</name>
<reference evidence="2" key="1">
    <citation type="journal article" date="2020" name="bioRxiv">
        <title>Historical genomics reveals the evolutionary mechanisms behind multiple outbreaks of the host-specific coffee wilt pathogen Fusarium xylarioides.</title>
        <authorList>
            <person name="Peck D."/>
            <person name="Nowell R.W."/>
            <person name="Flood J."/>
            <person name="Ryan M.J."/>
            <person name="Barraclough T.G."/>
        </authorList>
    </citation>
    <scope>NUCLEOTIDE SEQUENCE</scope>
    <source>
        <strain evidence="2">IMI 127659i</strain>
    </source>
</reference>
<dbReference type="Proteomes" id="UP000750502">
    <property type="component" value="Unassembled WGS sequence"/>
</dbReference>
<dbReference type="OrthoDB" id="2154091at2759"/>
<gene>
    <name evidence="2" type="ORF">H9Q72_013251</name>
</gene>
<organism evidence="2 3">
    <name type="scientific">Fusarium xylarioides</name>
    <dbReference type="NCBI Taxonomy" id="221167"/>
    <lineage>
        <taxon>Eukaryota</taxon>
        <taxon>Fungi</taxon>
        <taxon>Dikarya</taxon>
        <taxon>Ascomycota</taxon>
        <taxon>Pezizomycotina</taxon>
        <taxon>Sordariomycetes</taxon>
        <taxon>Hypocreomycetidae</taxon>
        <taxon>Hypocreales</taxon>
        <taxon>Nectriaceae</taxon>
        <taxon>Fusarium</taxon>
        <taxon>Fusarium fujikuroi species complex</taxon>
    </lineage>
</organism>
<accession>A0A9P7KZQ7</accession>
<feature type="region of interest" description="Disordered" evidence="1">
    <location>
        <begin position="28"/>
        <end position="66"/>
    </location>
</feature>
<reference evidence="2" key="2">
    <citation type="submission" date="2020-10" db="EMBL/GenBank/DDBJ databases">
        <authorList>
            <person name="Peck L.D."/>
            <person name="Nowell R.W."/>
            <person name="Flood J."/>
            <person name="Ryan M.J."/>
            <person name="Barraclough T.G."/>
        </authorList>
    </citation>
    <scope>NUCLEOTIDE SEQUENCE</scope>
    <source>
        <strain evidence="2">IMI 127659i</strain>
    </source>
</reference>